<reference evidence="2" key="1">
    <citation type="submission" date="2018-02" db="EMBL/GenBank/DDBJ databases">
        <authorList>
            <person name="O'Hara-Hanley K."/>
            <person name="Soby S."/>
        </authorList>
    </citation>
    <scope>NUCLEOTIDE SEQUENCE [LARGE SCALE GENOMIC DNA]</scope>
    <source>
        <strain evidence="2">MWU14-2602</strain>
    </source>
</reference>
<sequence>MYAVLGDIEFDLISYWDGMEQRAGSDYAEHGRIGGKPVLQFVGDKLDEIRIDLVLHAAYCQPDAELQRLQSARQQHQALALVLGNGDHKGMFVITDLTSTGRQTDSNGNLIAVEAQLSLREFGGQPALGARPGLLGSVSGLAQAKLTQLAPGAGLKPNLSGLTEAVSKVKSLTVKARAVVNDVRELRDLARRDPLSAMARAPKALDDLDVAAPGLADGVGRLKEFIQPYAHLAETIKPLVQPLQDTADKLGRLAQTMRGCTQDNVAGKLEEGAAIIQDIDKDWANRDLTLAKLAARTAVRRILE</sequence>
<dbReference type="InterPro" id="IPR009734">
    <property type="entry name" value="Myoviridae_GpU"/>
</dbReference>
<name>A0A2S5DB09_9NEIS</name>
<evidence type="ECO:0000313" key="1">
    <source>
        <dbReference type="EMBL" id="POZ60181.1"/>
    </source>
</evidence>
<protein>
    <recommendedName>
        <fullName evidence="3">Phage tail protein</fullName>
    </recommendedName>
</protein>
<dbReference type="AlphaFoldDB" id="A0A2S5DB09"/>
<gene>
    <name evidence="1" type="ORF">C2I19_20370</name>
</gene>
<comment type="caution">
    <text evidence="1">The sequence shown here is derived from an EMBL/GenBank/DDBJ whole genome shotgun (WGS) entry which is preliminary data.</text>
</comment>
<dbReference type="Proteomes" id="UP000237082">
    <property type="component" value="Unassembled WGS sequence"/>
</dbReference>
<dbReference type="RefSeq" id="WP_103904418.1">
    <property type="nucleotide sequence ID" value="NZ_PQWB01000164.1"/>
</dbReference>
<keyword evidence="2" id="KW-1185">Reference proteome</keyword>
<proteinExistence type="predicted"/>
<dbReference type="EMBL" id="PQWB01000164">
    <property type="protein sequence ID" value="POZ60181.1"/>
    <property type="molecule type" value="Genomic_DNA"/>
</dbReference>
<accession>A0A2S5DB09</accession>
<evidence type="ECO:0008006" key="3">
    <source>
        <dbReference type="Google" id="ProtNLM"/>
    </source>
</evidence>
<organism evidence="1 2">
    <name type="scientific">Chromobacterium alticapitis</name>
    <dbReference type="NCBI Taxonomy" id="2073169"/>
    <lineage>
        <taxon>Bacteria</taxon>
        <taxon>Pseudomonadati</taxon>
        <taxon>Pseudomonadota</taxon>
        <taxon>Betaproteobacteria</taxon>
        <taxon>Neisseriales</taxon>
        <taxon>Chromobacteriaceae</taxon>
        <taxon>Chromobacterium</taxon>
    </lineage>
</organism>
<dbReference type="OrthoDB" id="9032474at2"/>
<evidence type="ECO:0000313" key="2">
    <source>
        <dbReference type="Proteomes" id="UP000237082"/>
    </source>
</evidence>
<dbReference type="Pfam" id="PF06995">
    <property type="entry name" value="Phage_P2_GpU"/>
    <property type="match status" value="1"/>
</dbReference>